<feature type="compositionally biased region" description="Low complexity" evidence="1">
    <location>
        <begin position="17"/>
        <end position="28"/>
    </location>
</feature>
<dbReference type="EMBL" id="CAICTM010001790">
    <property type="protein sequence ID" value="CAB9526199.1"/>
    <property type="molecule type" value="Genomic_DNA"/>
</dbReference>
<evidence type="ECO:0000313" key="3">
    <source>
        <dbReference type="Proteomes" id="UP001153069"/>
    </source>
</evidence>
<sequence length="396" mass="43659">MRLLQTRRAAPTKEPTKTPASSTKKSSTGSRLAAKSLKEGGLGGKKGDFLVGLGIGLLVFLSLSFGSSPTTTTTATAAGSSKAASTTQVPATVNPPIRAATSSTSTTSTTTAATPKTISNSSPNDGLSVGLTVNHCSEKSNEMGWIEEVPPHWHFVIYELCGRKQFGASKRWKSDGNDECTGFVQTIIDQYDNLPDVTIFLQQDAFIGYGAGAASKTYQNQRTPFKSLQELFDATLKHSRTWKEPAFLHYGRGALTLENVNAKDPFNLYNTREVLDIFQIPYLKNHERIQADDATHTKTKAGHYFAVSRDSIRSRPLEHYKALLASVSKVVAENRNDGNAGRRRCCALENLWHVIFGQPLELPSQNTVDRLWSDVHNYYSGTWGEELERRQQRQQQ</sequence>
<gene>
    <name evidence="2" type="ORF">SEMRO_1792_G297910.1</name>
</gene>
<dbReference type="InterPro" id="IPR021838">
    <property type="entry name" value="DUF3431"/>
</dbReference>
<reference evidence="2" key="1">
    <citation type="submission" date="2020-06" db="EMBL/GenBank/DDBJ databases">
        <authorList>
            <consortium name="Plant Systems Biology data submission"/>
        </authorList>
    </citation>
    <scope>NUCLEOTIDE SEQUENCE</scope>
    <source>
        <strain evidence="2">D6</strain>
    </source>
</reference>
<feature type="region of interest" description="Disordered" evidence="1">
    <location>
        <begin position="1"/>
        <end position="32"/>
    </location>
</feature>
<dbReference type="PANTHER" id="PTHR37490:SF2">
    <property type="match status" value="1"/>
</dbReference>
<dbReference type="OrthoDB" id="52192at2759"/>
<protein>
    <submittedName>
        <fullName evidence="2">Uncharacterized protein</fullName>
    </submittedName>
</protein>
<dbReference type="Proteomes" id="UP001153069">
    <property type="component" value="Unassembled WGS sequence"/>
</dbReference>
<feature type="compositionally biased region" description="Low complexity" evidence="1">
    <location>
        <begin position="71"/>
        <end position="87"/>
    </location>
</feature>
<dbReference type="PANTHER" id="PTHR37490">
    <property type="entry name" value="EXPRESSED PROTEIN"/>
    <property type="match status" value="1"/>
</dbReference>
<accession>A0A9N8EWA1</accession>
<feature type="compositionally biased region" description="Polar residues" evidence="1">
    <location>
        <begin position="116"/>
        <end position="125"/>
    </location>
</feature>
<dbReference type="Pfam" id="PF11913">
    <property type="entry name" value="DUF3431"/>
    <property type="match status" value="2"/>
</dbReference>
<proteinExistence type="predicted"/>
<organism evidence="2 3">
    <name type="scientific">Seminavis robusta</name>
    <dbReference type="NCBI Taxonomy" id="568900"/>
    <lineage>
        <taxon>Eukaryota</taxon>
        <taxon>Sar</taxon>
        <taxon>Stramenopiles</taxon>
        <taxon>Ochrophyta</taxon>
        <taxon>Bacillariophyta</taxon>
        <taxon>Bacillariophyceae</taxon>
        <taxon>Bacillariophycidae</taxon>
        <taxon>Naviculales</taxon>
        <taxon>Naviculaceae</taxon>
        <taxon>Seminavis</taxon>
    </lineage>
</organism>
<evidence type="ECO:0000256" key="1">
    <source>
        <dbReference type="SAM" id="MobiDB-lite"/>
    </source>
</evidence>
<name>A0A9N8EWA1_9STRA</name>
<feature type="region of interest" description="Disordered" evidence="1">
    <location>
        <begin position="71"/>
        <end position="125"/>
    </location>
</feature>
<feature type="compositionally biased region" description="Low complexity" evidence="1">
    <location>
        <begin position="99"/>
        <end position="114"/>
    </location>
</feature>
<keyword evidence="3" id="KW-1185">Reference proteome</keyword>
<evidence type="ECO:0000313" key="2">
    <source>
        <dbReference type="EMBL" id="CAB9526199.1"/>
    </source>
</evidence>
<dbReference type="AlphaFoldDB" id="A0A9N8EWA1"/>
<comment type="caution">
    <text evidence="2">The sequence shown here is derived from an EMBL/GenBank/DDBJ whole genome shotgun (WGS) entry which is preliminary data.</text>
</comment>